<feature type="non-terminal residue" evidence="2">
    <location>
        <position position="1"/>
    </location>
</feature>
<organism evidence="2 3">
    <name type="scientific">Candidatus Uhrbacteria bacterium GW2011_GWA2_52_8d</name>
    <dbReference type="NCBI Taxonomy" id="1618979"/>
    <lineage>
        <taxon>Bacteria</taxon>
        <taxon>Candidatus Uhriibacteriota</taxon>
    </lineage>
</organism>
<gene>
    <name evidence="2" type="ORF">UY76_C0062G0001</name>
</gene>
<name>A0A0G1XK57_9BACT</name>
<reference evidence="2 3" key="1">
    <citation type="journal article" date="2015" name="Nature">
        <title>rRNA introns, odd ribosomes, and small enigmatic genomes across a large radiation of phyla.</title>
        <authorList>
            <person name="Brown C.T."/>
            <person name="Hug L.A."/>
            <person name="Thomas B.C."/>
            <person name="Sharon I."/>
            <person name="Castelle C.J."/>
            <person name="Singh A."/>
            <person name="Wilkins M.J."/>
            <person name="Williams K.H."/>
            <person name="Banfield J.F."/>
        </authorList>
    </citation>
    <scope>NUCLEOTIDE SEQUENCE [LARGE SCALE GENOMIC DNA]</scope>
</reference>
<dbReference type="Proteomes" id="UP000034054">
    <property type="component" value="Unassembled WGS sequence"/>
</dbReference>
<proteinExistence type="predicted"/>
<sequence length="465" mass="50228">FYKQWIIGGFTDTLKNLGGGDAKLLSKRGGLNAIKGATNILRVAGFTSLTLEALTGEGLIDHALNAVEKYTGTVSPDDLGGTDVSDDSLEESAAESTSHPEISEAQIKTGLVKKNDGILKILERQGIEGKAALEAAREAGIVRAGGDTRLTTEAIGRLSVIAEAKPEGGIEIKFFDSETDKMLTLAEAREAGFTYESGTVSDELTADEPAEPEAPVPVSETVKIFEDSANVPNHLLNNTFHLYTDTEGNFTHLMPGEGDAATNMRAALKKLEDEGHADSDEYKYIQSQLDAIDSSPTGTVELLRDRPQPPAEPPPADHEPLGTYKGDAGKIKFLYADDGTVVGSFLKGGDRGIDAIDEAMKSWKLTREQIKDYIDAKYSGSGGQAITRTELEALGEKSPAFYRPTPQAEYQTVTKAFVRLARQKALVLEMNKEGLNTTEEFNYLLKNTVDLIKSLEDYNEKVTAS</sequence>
<protein>
    <submittedName>
        <fullName evidence="2">Uncharacterized protein</fullName>
    </submittedName>
</protein>
<evidence type="ECO:0000256" key="1">
    <source>
        <dbReference type="SAM" id="MobiDB-lite"/>
    </source>
</evidence>
<comment type="caution">
    <text evidence="2">The sequence shown here is derived from an EMBL/GenBank/DDBJ whole genome shotgun (WGS) entry which is preliminary data.</text>
</comment>
<dbReference type="EMBL" id="LCRH01000062">
    <property type="protein sequence ID" value="KKW31260.1"/>
    <property type="molecule type" value="Genomic_DNA"/>
</dbReference>
<feature type="region of interest" description="Disordered" evidence="1">
    <location>
        <begin position="295"/>
        <end position="322"/>
    </location>
</feature>
<feature type="region of interest" description="Disordered" evidence="1">
    <location>
        <begin position="75"/>
        <end position="101"/>
    </location>
</feature>
<evidence type="ECO:0000313" key="3">
    <source>
        <dbReference type="Proteomes" id="UP000034054"/>
    </source>
</evidence>
<accession>A0A0G1XK57</accession>
<dbReference type="AlphaFoldDB" id="A0A0G1XK57"/>
<feature type="compositionally biased region" description="Acidic residues" evidence="1">
    <location>
        <begin position="84"/>
        <end position="93"/>
    </location>
</feature>
<evidence type="ECO:0000313" key="2">
    <source>
        <dbReference type="EMBL" id="KKW31260.1"/>
    </source>
</evidence>